<evidence type="ECO:0000313" key="2">
    <source>
        <dbReference type="EMBL" id="KAJ9603257.1"/>
    </source>
</evidence>
<dbReference type="AlphaFoldDB" id="A0AA38WY54"/>
<evidence type="ECO:0000256" key="1">
    <source>
        <dbReference type="SAM" id="SignalP"/>
    </source>
</evidence>
<proteinExistence type="predicted"/>
<gene>
    <name evidence="2" type="ORF">H2200_012035</name>
</gene>
<feature type="chain" id="PRO_5041208262" description="Dirigent protein" evidence="1">
    <location>
        <begin position="22"/>
        <end position="175"/>
    </location>
</feature>
<evidence type="ECO:0008006" key="4">
    <source>
        <dbReference type="Google" id="ProtNLM"/>
    </source>
</evidence>
<name>A0AA38WY54_9EURO</name>
<dbReference type="Gene3D" id="2.40.160.20">
    <property type="match status" value="1"/>
</dbReference>
<reference evidence="2" key="1">
    <citation type="submission" date="2022-10" db="EMBL/GenBank/DDBJ databases">
        <title>Culturing micro-colonial fungi from biological soil crusts in the Mojave desert and describing Neophaeococcomyces mojavensis, and introducing the new genera and species Taxawa tesnikishii.</title>
        <authorList>
            <person name="Kurbessoian T."/>
            <person name="Stajich J.E."/>
        </authorList>
    </citation>
    <scope>NUCLEOTIDE SEQUENCE</scope>
    <source>
        <strain evidence="2">TK_41</strain>
    </source>
</reference>
<keyword evidence="1" id="KW-0732">Signal</keyword>
<comment type="caution">
    <text evidence="2">The sequence shown here is derived from an EMBL/GenBank/DDBJ whole genome shotgun (WGS) entry which is preliminary data.</text>
</comment>
<dbReference type="Pfam" id="PF11578">
    <property type="entry name" value="DUF3237"/>
    <property type="match status" value="1"/>
</dbReference>
<sequence>MRPPFLSATLLLSSLSLLVHATPTPRDTNPSLPFNTTYLFTATLNLGPPSNPITIQDTPSAGVIIAEPILNGTVTGPALNGTITAGFAFPSLLKNGTIQAPLIEMYGVTNDGAELYIRETGIGTPKGQITRIELTIGGGEKYAALRDGFILTAVNPSADRKTVMAKGYLVQNTMS</sequence>
<organism evidence="2 3">
    <name type="scientific">Cladophialophora chaetospira</name>
    <dbReference type="NCBI Taxonomy" id="386627"/>
    <lineage>
        <taxon>Eukaryota</taxon>
        <taxon>Fungi</taxon>
        <taxon>Dikarya</taxon>
        <taxon>Ascomycota</taxon>
        <taxon>Pezizomycotina</taxon>
        <taxon>Eurotiomycetes</taxon>
        <taxon>Chaetothyriomycetidae</taxon>
        <taxon>Chaetothyriales</taxon>
        <taxon>Herpotrichiellaceae</taxon>
        <taxon>Cladophialophora</taxon>
    </lineage>
</organism>
<protein>
    <recommendedName>
        <fullName evidence="4">Dirigent protein</fullName>
    </recommendedName>
</protein>
<evidence type="ECO:0000313" key="3">
    <source>
        <dbReference type="Proteomes" id="UP001172673"/>
    </source>
</evidence>
<dbReference type="Proteomes" id="UP001172673">
    <property type="component" value="Unassembled WGS sequence"/>
</dbReference>
<accession>A0AA38WY54</accession>
<keyword evidence="3" id="KW-1185">Reference proteome</keyword>
<feature type="signal peptide" evidence="1">
    <location>
        <begin position="1"/>
        <end position="21"/>
    </location>
</feature>
<dbReference type="EMBL" id="JAPDRK010000022">
    <property type="protein sequence ID" value="KAJ9603257.1"/>
    <property type="molecule type" value="Genomic_DNA"/>
</dbReference>